<dbReference type="AlphaFoldDB" id="A0A9J6GKZ3"/>
<keyword evidence="1" id="KW-0732">Signal</keyword>
<evidence type="ECO:0000313" key="3">
    <source>
        <dbReference type="Proteomes" id="UP000821853"/>
    </source>
</evidence>
<reference evidence="2 3" key="1">
    <citation type="journal article" date="2020" name="Cell">
        <title>Large-Scale Comparative Analyses of Tick Genomes Elucidate Their Genetic Diversity and Vector Capacities.</title>
        <authorList>
            <consortium name="Tick Genome and Microbiome Consortium (TIGMIC)"/>
            <person name="Jia N."/>
            <person name="Wang J."/>
            <person name="Shi W."/>
            <person name="Du L."/>
            <person name="Sun Y."/>
            <person name="Zhan W."/>
            <person name="Jiang J.F."/>
            <person name="Wang Q."/>
            <person name="Zhang B."/>
            <person name="Ji P."/>
            <person name="Bell-Sakyi L."/>
            <person name="Cui X.M."/>
            <person name="Yuan T.T."/>
            <person name="Jiang B.G."/>
            <person name="Yang W.F."/>
            <person name="Lam T.T."/>
            <person name="Chang Q.C."/>
            <person name="Ding S.J."/>
            <person name="Wang X.J."/>
            <person name="Zhu J.G."/>
            <person name="Ruan X.D."/>
            <person name="Zhao L."/>
            <person name="Wei J.T."/>
            <person name="Ye R.Z."/>
            <person name="Que T.C."/>
            <person name="Du C.H."/>
            <person name="Zhou Y.H."/>
            <person name="Cheng J.X."/>
            <person name="Dai P.F."/>
            <person name="Guo W.B."/>
            <person name="Han X.H."/>
            <person name="Huang E.J."/>
            <person name="Li L.F."/>
            <person name="Wei W."/>
            <person name="Gao Y.C."/>
            <person name="Liu J.Z."/>
            <person name="Shao H.Z."/>
            <person name="Wang X."/>
            <person name="Wang C.C."/>
            <person name="Yang T.C."/>
            <person name="Huo Q.B."/>
            <person name="Li W."/>
            <person name="Chen H.Y."/>
            <person name="Chen S.E."/>
            <person name="Zhou L.G."/>
            <person name="Ni X.B."/>
            <person name="Tian J.H."/>
            <person name="Sheng Y."/>
            <person name="Liu T."/>
            <person name="Pan Y.S."/>
            <person name="Xia L.Y."/>
            <person name="Li J."/>
            <person name="Zhao F."/>
            <person name="Cao W.C."/>
        </authorList>
    </citation>
    <scope>NUCLEOTIDE SEQUENCE [LARGE SCALE GENOMIC DNA]</scope>
    <source>
        <strain evidence="2">HaeL-2018</strain>
    </source>
</reference>
<comment type="caution">
    <text evidence="2">The sequence shown here is derived from an EMBL/GenBank/DDBJ whole genome shotgun (WGS) entry which is preliminary data.</text>
</comment>
<dbReference type="VEuPathDB" id="VectorBase:HLOH_055671"/>
<sequence>MNGGFGMNMPLINLFICFMQGILFGSAEMASHGSCPLGVNPPLLNQLPSIKESPPYYAPPPDVNPLLLQSTTTKTLTSTTVLLIRESVHSFHFIGHGGFYMNMALINRFVCFMQVGPSYCSRKSDDCSLLLQPCPHQCSANVHPCFSALKTLWCGDIELNLGLSTERMFKKIKEGQNE</sequence>
<dbReference type="EMBL" id="JABSTR010000009">
    <property type="protein sequence ID" value="KAH9379078.1"/>
    <property type="molecule type" value="Genomic_DNA"/>
</dbReference>
<gene>
    <name evidence="2" type="ORF">HPB48_011812</name>
</gene>
<feature type="signal peptide" evidence="1">
    <location>
        <begin position="1"/>
        <end position="29"/>
    </location>
</feature>
<organism evidence="2 3">
    <name type="scientific">Haemaphysalis longicornis</name>
    <name type="common">Bush tick</name>
    <dbReference type="NCBI Taxonomy" id="44386"/>
    <lineage>
        <taxon>Eukaryota</taxon>
        <taxon>Metazoa</taxon>
        <taxon>Ecdysozoa</taxon>
        <taxon>Arthropoda</taxon>
        <taxon>Chelicerata</taxon>
        <taxon>Arachnida</taxon>
        <taxon>Acari</taxon>
        <taxon>Parasitiformes</taxon>
        <taxon>Ixodida</taxon>
        <taxon>Ixodoidea</taxon>
        <taxon>Ixodidae</taxon>
        <taxon>Haemaphysalinae</taxon>
        <taxon>Haemaphysalis</taxon>
    </lineage>
</organism>
<proteinExistence type="predicted"/>
<feature type="chain" id="PRO_5039895259" evidence="1">
    <location>
        <begin position="30"/>
        <end position="178"/>
    </location>
</feature>
<accession>A0A9J6GKZ3</accession>
<evidence type="ECO:0000256" key="1">
    <source>
        <dbReference type="SAM" id="SignalP"/>
    </source>
</evidence>
<protein>
    <submittedName>
        <fullName evidence="2">Uncharacterized protein</fullName>
    </submittedName>
</protein>
<name>A0A9J6GKZ3_HAELO</name>
<dbReference type="Proteomes" id="UP000821853">
    <property type="component" value="Unassembled WGS sequence"/>
</dbReference>
<keyword evidence="3" id="KW-1185">Reference proteome</keyword>
<evidence type="ECO:0000313" key="2">
    <source>
        <dbReference type="EMBL" id="KAH9379078.1"/>
    </source>
</evidence>